<organism evidence="6 7">
    <name type="scientific">Roseofilum reptotaenium AO1-A</name>
    <dbReference type="NCBI Taxonomy" id="1925591"/>
    <lineage>
        <taxon>Bacteria</taxon>
        <taxon>Bacillati</taxon>
        <taxon>Cyanobacteriota</taxon>
        <taxon>Cyanophyceae</taxon>
        <taxon>Desertifilales</taxon>
        <taxon>Desertifilaceae</taxon>
        <taxon>Roseofilum</taxon>
    </lineage>
</organism>
<dbReference type="AlphaFoldDB" id="A0A1L9QXT9"/>
<feature type="domain" description="Plastocyanin-like" evidence="4">
    <location>
        <begin position="351"/>
        <end position="467"/>
    </location>
</feature>
<dbReference type="PROSITE" id="PS00080">
    <property type="entry name" value="MULTICOPPER_OXIDASE2"/>
    <property type="match status" value="1"/>
</dbReference>
<dbReference type="SUPFAM" id="SSF49503">
    <property type="entry name" value="Cupredoxins"/>
    <property type="match status" value="3"/>
</dbReference>
<dbReference type="Pfam" id="PF07731">
    <property type="entry name" value="Cu-oxidase_2"/>
    <property type="match status" value="1"/>
</dbReference>
<evidence type="ECO:0000256" key="1">
    <source>
        <dbReference type="ARBA" id="ARBA00022723"/>
    </source>
</evidence>
<keyword evidence="2" id="KW-0560">Oxidoreductase</keyword>
<dbReference type="PANTHER" id="PTHR11709:SF2">
    <property type="entry name" value="MULTICOPPER OXIDASE LPR1"/>
    <property type="match status" value="1"/>
</dbReference>
<keyword evidence="1" id="KW-0479">Metal-binding</keyword>
<evidence type="ECO:0000313" key="7">
    <source>
        <dbReference type="Proteomes" id="UP000183940"/>
    </source>
</evidence>
<feature type="domain" description="Plastocyanin-like" evidence="3">
    <location>
        <begin position="216"/>
        <end position="325"/>
    </location>
</feature>
<dbReference type="InterPro" id="IPR001117">
    <property type="entry name" value="Cu-oxidase_2nd"/>
</dbReference>
<evidence type="ECO:0000313" key="6">
    <source>
        <dbReference type="EMBL" id="OJJ27459.1"/>
    </source>
</evidence>
<dbReference type="GO" id="GO:0005507">
    <property type="term" value="F:copper ion binding"/>
    <property type="evidence" value="ECO:0007669"/>
    <property type="project" value="InterPro"/>
</dbReference>
<dbReference type="CDD" id="cd13853">
    <property type="entry name" value="CuRO_1_Tth-MCO_like"/>
    <property type="match status" value="1"/>
</dbReference>
<keyword evidence="7" id="KW-1185">Reference proteome</keyword>
<sequence>MLNRRKLLTYMAGTSGTILLSQCNRKTISQAPAMPNTHISQDGFLSVDMVAQEMPMQFGRNRLMQWGYNGQIPGPRLEAKPGDTIQINFQNQLPQTSNLHYHGLHIPPTGKADNVFIAVPPGEQFSYEFTLPENHPAVTSWYHPHYHGQVAEQVFKGLAGLLIVRGELDEIPEIKAASEEFLVLQDFSANRNAHLSHGAIMLGREGELVTVNGKIKPEFSIPAQGLLRLHLLNASSSRFYRLSLDEHPFYLIATDGGAISEPVELRELLLAPGERVQVLISGDRPPSQYTLSSLPYDRGTVGMMGHMRLSSSSNQTQAIATFKYTEPVAPIPLPKTLIPITPLPEPQTLRQFTLNHGMTPGRGMVFLINDRVFNHQRIDVRVKLNQIEEWEIINPGGMDHPFHIHLNSFQVIGRNQTPEPLLAWKDVVNVRRGETVRLRIQYQDFIGKTVYHCHILDHEDQGMMGMLEIV</sequence>
<comment type="caution">
    <text evidence="6">The sequence shown here is derived from an EMBL/GenBank/DDBJ whole genome shotgun (WGS) entry which is preliminary data.</text>
</comment>
<dbReference type="CDD" id="cd13881">
    <property type="entry name" value="CuRO_2_McoC_like"/>
    <property type="match status" value="1"/>
</dbReference>
<dbReference type="InterPro" id="IPR045087">
    <property type="entry name" value="Cu-oxidase_fam"/>
</dbReference>
<dbReference type="InterPro" id="IPR011707">
    <property type="entry name" value="Cu-oxidase-like_N"/>
</dbReference>
<name>A0A1L9QXT9_9CYAN</name>
<proteinExistence type="predicted"/>
<dbReference type="PANTHER" id="PTHR11709">
    <property type="entry name" value="MULTI-COPPER OXIDASE"/>
    <property type="match status" value="1"/>
</dbReference>
<evidence type="ECO:0000259" key="5">
    <source>
        <dbReference type="Pfam" id="PF07732"/>
    </source>
</evidence>
<evidence type="ECO:0000256" key="2">
    <source>
        <dbReference type="ARBA" id="ARBA00023002"/>
    </source>
</evidence>
<dbReference type="InterPro" id="IPR008972">
    <property type="entry name" value="Cupredoxin"/>
</dbReference>
<reference evidence="6" key="1">
    <citation type="submission" date="2016-10" db="EMBL/GenBank/DDBJ databases">
        <title>CRISPR-Cas defence system in Roseofilum reptotaenium: evidence of a bacteriophage-cyanobacterium arms race in the coral black band disease.</title>
        <authorList>
            <person name="Buerger P."/>
            <person name="Wood-Charlson E.M."/>
            <person name="Weynberg K.D."/>
            <person name="Willis B."/>
            <person name="Van Oppen M.J."/>
        </authorList>
    </citation>
    <scope>NUCLEOTIDE SEQUENCE [LARGE SCALE GENOMIC DNA]</scope>
    <source>
        <strain evidence="6">AO1-A</strain>
    </source>
</reference>
<dbReference type="Pfam" id="PF00394">
    <property type="entry name" value="Cu-oxidase"/>
    <property type="match status" value="1"/>
</dbReference>
<evidence type="ECO:0000259" key="3">
    <source>
        <dbReference type="Pfam" id="PF00394"/>
    </source>
</evidence>
<dbReference type="Pfam" id="PF07732">
    <property type="entry name" value="Cu-oxidase_3"/>
    <property type="match status" value="1"/>
</dbReference>
<feature type="domain" description="Plastocyanin-like" evidence="5">
    <location>
        <begin position="64"/>
        <end position="167"/>
    </location>
</feature>
<dbReference type="InterPro" id="IPR002355">
    <property type="entry name" value="Cu_oxidase_Cu_BS"/>
</dbReference>
<dbReference type="InterPro" id="IPR011706">
    <property type="entry name" value="Cu-oxidase_C"/>
</dbReference>
<dbReference type="STRING" id="1925591.BI308_00340"/>
<dbReference type="Proteomes" id="UP000183940">
    <property type="component" value="Unassembled WGS sequence"/>
</dbReference>
<accession>A0A1L9QXT9</accession>
<dbReference type="CDD" id="cd13900">
    <property type="entry name" value="CuRO_3_Tth-MCO_like"/>
    <property type="match status" value="1"/>
</dbReference>
<gene>
    <name evidence="6" type="ORF">BI308_00340</name>
</gene>
<dbReference type="GO" id="GO:0016491">
    <property type="term" value="F:oxidoreductase activity"/>
    <property type="evidence" value="ECO:0007669"/>
    <property type="project" value="UniProtKB-KW"/>
</dbReference>
<evidence type="ECO:0000259" key="4">
    <source>
        <dbReference type="Pfam" id="PF07731"/>
    </source>
</evidence>
<protein>
    <submittedName>
        <fullName evidence="6">Copper oxidase</fullName>
    </submittedName>
</protein>
<dbReference type="Gene3D" id="2.60.40.420">
    <property type="entry name" value="Cupredoxins - blue copper proteins"/>
    <property type="match status" value="3"/>
</dbReference>
<dbReference type="EMBL" id="MLAW01000001">
    <property type="protein sequence ID" value="OJJ27459.1"/>
    <property type="molecule type" value="Genomic_DNA"/>
</dbReference>